<keyword evidence="2" id="KW-1185">Reference proteome</keyword>
<gene>
    <name evidence="1" type="ORF">QNA08_04150</name>
</gene>
<name>A0ABT7ADH5_9HYPH</name>
<sequence>MGTVVVLNTAVGQQRARAGRPDTKAAQGVRDEPLAIPQPQCSSVVLHAWRGRSGRRYVVSVYPLAEATEAAHADAVLIAVRRDADGRRHILGLRESGALCSGGYDTSWFGLMRGLGAEELHVHLLATAAEERAAVLADLRPA</sequence>
<proteinExistence type="predicted"/>
<evidence type="ECO:0000313" key="1">
    <source>
        <dbReference type="EMBL" id="MDJ1157430.1"/>
    </source>
</evidence>
<protein>
    <submittedName>
        <fullName evidence="1">Uncharacterized protein</fullName>
    </submittedName>
</protein>
<comment type="caution">
    <text evidence="1">The sequence shown here is derived from an EMBL/GenBank/DDBJ whole genome shotgun (WGS) entry which is preliminary data.</text>
</comment>
<dbReference type="EMBL" id="JASJEV010000002">
    <property type="protein sequence ID" value="MDJ1157430.1"/>
    <property type="molecule type" value="Genomic_DNA"/>
</dbReference>
<evidence type="ECO:0000313" key="2">
    <source>
        <dbReference type="Proteomes" id="UP001321492"/>
    </source>
</evidence>
<organism evidence="1 2">
    <name type="scientific">Chelatococcus albus</name>
    <dbReference type="NCBI Taxonomy" id="3047466"/>
    <lineage>
        <taxon>Bacteria</taxon>
        <taxon>Pseudomonadati</taxon>
        <taxon>Pseudomonadota</taxon>
        <taxon>Alphaproteobacteria</taxon>
        <taxon>Hyphomicrobiales</taxon>
        <taxon>Chelatococcaceae</taxon>
        <taxon>Chelatococcus</taxon>
    </lineage>
</organism>
<dbReference type="Proteomes" id="UP001321492">
    <property type="component" value="Unassembled WGS sequence"/>
</dbReference>
<reference evidence="1 2" key="1">
    <citation type="submission" date="2023-05" db="EMBL/GenBank/DDBJ databases">
        <title>Chelatococcus sp. nov., a moderately thermophilic bacterium isolated from hot spring microbial mat.</title>
        <authorList>
            <person name="Hu C.-J."/>
            <person name="Li W.-J."/>
        </authorList>
    </citation>
    <scope>NUCLEOTIDE SEQUENCE [LARGE SCALE GENOMIC DNA]</scope>
    <source>
        <strain evidence="1 2">SYSU G07232</strain>
    </source>
</reference>
<accession>A0ABT7ADH5</accession>
<dbReference type="RefSeq" id="WP_283739425.1">
    <property type="nucleotide sequence ID" value="NZ_JASJEV010000002.1"/>
</dbReference>